<name>A0A9N9F869_9GLOM</name>
<dbReference type="PANTHER" id="PTHR31145:SF6">
    <property type="entry name" value="INTEGRAL MEMBRANE PROTEIN (AFU_ORTHOLOGUE AFUA_7G01610)"/>
    <property type="match status" value="1"/>
</dbReference>
<feature type="transmembrane region" description="Helical" evidence="2">
    <location>
        <begin position="531"/>
        <end position="551"/>
    </location>
</feature>
<evidence type="ECO:0000313" key="5">
    <source>
        <dbReference type="EMBL" id="CAG8515392.1"/>
    </source>
</evidence>
<dbReference type="InterPro" id="IPR040241">
    <property type="entry name" value="TRP_Flc/Pkd2-like"/>
</dbReference>
<dbReference type="OrthoDB" id="2115177at2759"/>
<dbReference type="GO" id="GO:0016020">
    <property type="term" value="C:membrane"/>
    <property type="evidence" value="ECO:0007669"/>
    <property type="project" value="TreeGrafter"/>
</dbReference>
<reference evidence="5" key="1">
    <citation type="submission" date="2021-06" db="EMBL/GenBank/DDBJ databases">
        <authorList>
            <person name="Kallberg Y."/>
            <person name="Tangrot J."/>
            <person name="Rosling A."/>
        </authorList>
    </citation>
    <scope>NUCLEOTIDE SEQUENCE</scope>
    <source>
        <strain evidence="5">BR232B</strain>
    </source>
</reference>
<dbReference type="AlphaFoldDB" id="A0A9N9F869"/>
<evidence type="ECO:0000259" key="4">
    <source>
        <dbReference type="Pfam" id="PF06011"/>
    </source>
</evidence>
<organism evidence="5 6">
    <name type="scientific">Paraglomus brasilianum</name>
    <dbReference type="NCBI Taxonomy" id="144538"/>
    <lineage>
        <taxon>Eukaryota</taxon>
        <taxon>Fungi</taxon>
        <taxon>Fungi incertae sedis</taxon>
        <taxon>Mucoromycota</taxon>
        <taxon>Glomeromycotina</taxon>
        <taxon>Glomeromycetes</taxon>
        <taxon>Paraglomerales</taxon>
        <taxon>Paraglomeraceae</taxon>
        <taxon>Paraglomus</taxon>
    </lineage>
</organism>
<dbReference type="InterPro" id="IPR010308">
    <property type="entry name" value="TRP_C"/>
</dbReference>
<feature type="chain" id="PRO_5040137340" evidence="3">
    <location>
        <begin position="26"/>
        <end position="643"/>
    </location>
</feature>
<feature type="transmembrane region" description="Helical" evidence="2">
    <location>
        <begin position="409"/>
        <end position="437"/>
    </location>
</feature>
<keyword evidence="2" id="KW-0472">Membrane</keyword>
<comment type="caution">
    <text evidence="5">The sequence shown here is derived from an EMBL/GenBank/DDBJ whole genome shotgun (WGS) entry which is preliminary data.</text>
</comment>
<feature type="transmembrane region" description="Helical" evidence="2">
    <location>
        <begin position="591"/>
        <end position="613"/>
    </location>
</feature>
<protein>
    <submittedName>
        <fullName evidence="5">10470_t:CDS:1</fullName>
    </submittedName>
</protein>
<dbReference type="Pfam" id="PF06011">
    <property type="entry name" value="TRP"/>
    <property type="match status" value="1"/>
</dbReference>
<feature type="transmembrane region" description="Helical" evidence="2">
    <location>
        <begin position="363"/>
        <end position="389"/>
    </location>
</feature>
<dbReference type="GO" id="GO:0055085">
    <property type="term" value="P:transmembrane transport"/>
    <property type="evidence" value="ECO:0007669"/>
    <property type="project" value="TreeGrafter"/>
</dbReference>
<feature type="compositionally biased region" description="Acidic residues" evidence="1">
    <location>
        <begin position="629"/>
        <end position="643"/>
    </location>
</feature>
<feature type="transmembrane region" description="Helical" evidence="2">
    <location>
        <begin position="558"/>
        <end position="579"/>
    </location>
</feature>
<dbReference type="EMBL" id="CAJVPI010000297">
    <property type="protein sequence ID" value="CAG8515392.1"/>
    <property type="molecule type" value="Genomic_DNA"/>
</dbReference>
<feature type="region of interest" description="Disordered" evidence="1">
    <location>
        <begin position="622"/>
        <end position="643"/>
    </location>
</feature>
<feature type="signal peptide" evidence="3">
    <location>
        <begin position="1"/>
        <end position="25"/>
    </location>
</feature>
<keyword evidence="2" id="KW-0812">Transmembrane</keyword>
<evidence type="ECO:0000256" key="2">
    <source>
        <dbReference type="SAM" id="Phobius"/>
    </source>
</evidence>
<evidence type="ECO:0000313" key="6">
    <source>
        <dbReference type="Proteomes" id="UP000789739"/>
    </source>
</evidence>
<evidence type="ECO:0000256" key="1">
    <source>
        <dbReference type="SAM" id="MobiDB-lite"/>
    </source>
</evidence>
<sequence>MQRNFAASFNICLIIVLLYVTAVTANSVKPFTSPALPATIEKRWGPFLPVSSPTEQRSRSVRNCGGSIQFDDFHLISTPGKLTVHLYAANSLDHLGNATVRISQSTNPNIILLLPIDDTRSRLVDVPCGSGNTGSSSGKEWSCQVTFGSPTEFIFSYEAAADDKNHLNTLYENTHNDFFAKFYLFDQFNNDITGCAVVPVGNADWPASVSGNVTNVATIPFIVGAIIAIAVSVVQQIATMQAEEPAKEVPLSAQIPSVYDIFRAAQFVVTNALLSLLCLPPLFRDISVKLAWFSAVPSSKFNGTLSQIADDKIRGGICHTQVNNCLDNVQSLTVTKFCKPELKPLSSGFTSFGEMLNIPSYNMFFMVLVVFCIVLACVMFAALLCGLVARALKSKWEKWPILEKAWNNIPLLVIGGALRVVLLFHGPLTLFAVYQLTLHFDCWFLLFLAILCIALFTFGTIGFCTFRIMRDMYYNPDAFETPVHEFVYGAFYTQYQSDKDPSKTRIWFFIFTTAYDVVRAIGIGAARASGAAQTIYLMIVEVLYFIALLLFKPYMITLMNALNILISFLRIAVMVLLYPGLSKCTNSIFKLVALGLEGIISILLVAVMFIKVIDFAVKKCRSKSGGDADTTENDTAEIENDQI</sequence>
<keyword evidence="6" id="KW-1185">Reference proteome</keyword>
<keyword evidence="3" id="KW-0732">Signal</keyword>
<feature type="transmembrane region" description="Helical" evidence="2">
    <location>
        <begin position="506"/>
        <end position="525"/>
    </location>
</feature>
<gene>
    <name evidence="5" type="ORF">PBRASI_LOCUS3338</name>
</gene>
<dbReference type="Proteomes" id="UP000789739">
    <property type="component" value="Unassembled WGS sequence"/>
</dbReference>
<feature type="domain" description="TRP C-terminal" evidence="4">
    <location>
        <begin position="223"/>
        <end position="621"/>
    </location>
</feature>
<feature type="transmembrane region" description="Helical" evidence="2">
    <location>
        <begin position="443"/>
        <end position="466"/>
    </location>
</feature>
<keyword evidence="2" id="KW-1133">Transmembrane helix</keyword>
<accession>A0A9N9F869</accession>
<proteinExistence type="predicted"/>
<evidence type="ECO:0000256" key="3">
    <source>
        <dbReference type="SAM" id="SignalP"/>
    </source>
</evidence>
<dbReference type="PANTHER" id="PTHR31145">
    <property type="entry name" value="INTEGRAL MEMBRANE PROTEIN (AFU_ORTHOLOGUE AFUA_7G01610)"/>
    <property type="match status" value="1"/>
</dbReference>